<dbReference type="InterPro" id="IPR028082">
    <property type="entry name" value="Peripla_BP_I"/>
</dbReference>
<evidence type="ECO:0000256" key="2">
    <source>
        <dbReference type="ARBA" id="ARBA00022692"/>
    </source>
</evidence>
<dbReference type="GO" id="GO:0016020">
    <property type="term" value="C:membrane"/>
    <property type="evidence" value="ECO:0007669"/>
    <property type="project" value="UniProtKB-SubCell"/>
</dbReference>
<dbReference type="PRINTS" id="PR00248">
    <property type="entry name" value="GPCRMGR"/>
</dbReference>
<evidence type="ECO:0000259" key="8">
    <source>
        <dbReference type="Pfam" id="PF01094"/>
    </source>
</evidence>
<proteinExistence type="predicted"/>
<evidence type="ECO:0000256" key="4">
    <source>
        <dbReference type="ARBA" id="ARBA00023136"/>
    </source>
</evidence>
<accession>A0AB34K4S0</accession>
<feature type="domain" description="Receptor ligand binding region" evidence="8">
    <location>
        <begin position="1337"/>
        <end position="1689"/>
    </location>
</feature>
<sequence>MAFVRGVDIVPVLTEARDLGLFGAGYVWLATASAYTSELAEAFSEGELSGYMYAEPRVAGKAEKRQLYEDAWPSVSRRYNLSVDGLYDRSTGLPFFGDDIYSPTIWDTDYAPVGDGKPDYWGAFVYDTVWLYAVALANLTAEGLAPTEGAALRQKLLQIDYQGVTGRIRFHPTTQDRGAEYDILNVQVLEDGSYTSVPVEAPETVVQWLGGVIAPPYDGSALDPTKTYLEPPAATVDTRTTLNLEIHLLNSFGVLAVAGNVSEITVSILDNAGEHRPLPSLVRSLAAVCAVLSSVDGIFLASCTFFSEGIARIYVHHEAHDGRRTQIKNSPFPLFVQRAGAVVAVRLGVLIRMFHADSNASPSSASALVVHAVYQALKEINNKTDGVFDHVLPRTRLEFAYEDSRCDPSYSVQGAARLLETTSGGNSGVSAIIGASCSDASAVASYVAKSSAVPMISPSSTSPTLSRGVQFPFFLRTAASDSFQVLVIVHILNQLFNYSSIALVSSGDNYGVPFSDAFKTEAHSVGMRVYPSVVLIPWETEFNDQYRSLLEARSRIIVMLSSQAVASRFLSGSIAARVGGPGYLWFVSDAIANEDTWQLDPGLSTDLNLRTQVFKGMFGVIPSPSVSAALSNFLDRRRTLLVQETDSNGCSLGKDDSGNYVFQRYTDGNASSSPVCVSLSDAAVSNYAPYAYDAATALAHALHDLLEVQNRTEIVGSELLDTLITRVRFEGVSGLVDFYDASADPDLLYHGDRRVGVTYELINYVDASQGFVAVGTWQPCGADAGCSWSEQWHEEPGVGPTFSTADNRKPSQVAQAISEVRIGVLLGMFLTAEGGYQKLEWSPRVGVFQALREFNNKTDGVADDLLPGVRLRVAFKDPKCDAATALQSSLHLLDAFDSDGVSAIIGASCSGASVTAAQVAQGAGVPIISPSSTSPLLSDGRKYPYFLRVVPSDAFAAVAMLRVLQRLWNYTAASLVHSTDAYGSGLADALSAAALDSGFTIGVTVRFAKDTTDFRVHQLTLRRSSARVILLSCQISDGSRFLRSAYESGVGGEGYLFIGGDTFYDSGLWEGDVLLSSNIALRESVLRGLFCVSPRSRNVGAPRYESYLARRKQLPPIGDDTDCNLETDDTGTLLWAQDHDSTASTPLKCDTRDLSRDGVYDALGYDAVFAILYALHDLLEVQNRTEIVGSELLDTLITRVRFEGVSGLVDFYDASADPDLLYHGDRRVGVTYELINYVDASLGFVAVGTWQPCGADAGCSWSEQWHEEPGVGPTFSTADNRKPSQVAQEAISEVRIGVLLGMFLTAEGGYQKLEWSPRVGVFQALREFNNKTDGVADDLLPGVRLRVAFKDPKCDAATALQSSLHLLDAFDSDGVSAIIGAGCSGASVTAAQVAQGAGVPIISPSSTSPLLSDGRKYPYFLRVVPSDAFAAVAMLRVLQRLWNYTAASLVHSTDAYGSGLADALSAAALDSGFTIGVTVRFAKDTTDFRVHQLTLRRSSARVILLSCQISDGSRFLRSAYESGVGGEGYLFMGGDSFYDSGLWEGDVLLSSNIALRESVLRGLFCVFPRSRNVGAPRYESYLARRKQLPPIGDDTDCNLETDDTGTLLWAQDHDSTASTPLKCDTRDLSRDGVYDALGYDAVFAILYALHDLLEVQNRTEIVGSELLDTLITRVRFEGVSGLVDFYDASADPDLLYHGDRRVGVTYELINYVDASQGFVAVGTWQPCGADAGCSWHGHIPWLKALLDSLPLLLFIALVFTPTTSTSIFAAWSCESFEVDSLSQPPVTVQYLRGDLSILCDQSRDDYSRITVLAYILVAIWSIGVPLSLLLVLVLNRQSIAFGRSTRIVGATRLLCCEYHKARY</sequence>
<evidence type="ECO:0000313" key="10">
    <source>
        <dbReference type="Proteomes" id="UP001515480"/>
    </source>
</evidence>
<feature type="domain" description="Receptor ligand binding region" evidence="8">
    <location>
        <begin position="371"/>
        <end position="742"/>
    </location>
</feature>
<reference evidence="9 10" key="1">
    <citation type="journal article" date="2024" name="Science">
        <title>Giant polyketide synthase enzymes in the biosynthesis of giant marine polyether toxins.</title>
        <authorList>
            <person name="Fallon T.R."/>
            <person name="Shende V.V."/>
            <person name="Wierzbicki I.H."/>
            <person name="Pendleton A.L."/>
            <person name="Watervoot N.F."/>
            <person name="Auber R.P."/>
            <person name="Gonzalez D.J."/>
            <person name="Wisecaver J.H."/>
            <person name="Moore B.S."/>
        </authorList>
    </citation>
    <scope>NUCLEOTIDE SEQUENCE [LARGE SCALE GENOMIC DNA]</scope>
    <source>
        <strain evidence="9 10">12B1</strain>
    </source>
</reference>
<evidence type="ECO:0000256" key="6">
    <source>
        <dbReference type="ARBA" id="ARBA00023180"/>
    </source>
</evidence>
<name>A0AB34K4S0_PRYPA</name>
<keyword evidence="2 7" id="KW-0812">Transmembrane</keyword>
<protein>
    <recommendedName>
        <fullName evidence="8">Receptor ligand binding region domain-containing protein</fullName>
    </recommendedName>
</protein>
<dbReference type="SUPFAM" id="SSF53822">
    <property type="entry name" value="Periplasmic binding protein-like I"/>
    <property type="match status" value="4"/>
</dbReference>
<evidence type="ECO:0000256" key="7">
    <source>
        <dbReference type="SAM" id="Phobius"/>
    </source>
</evidence>
<evidence type="ECO:0000256" key="3">
    <source>
        <dbReference type="ARBA" id="ARBA00022989"/>
    </source>
</evidence>
<evidence type="ECO:0000256" key="1">
    <source>
        <dbReference type="ARBA" id="ARBA00004141"/>
    </source>
</evidence>
<feature type="transmembrane region" description="Helical" evidence="7">
    <location>
        <begin position="1811"/>
        <end position="1834"/>
    </location>
</feature>
<comment type="subcellular location">
    <subcellularLocation>
        <location evidence="1">Membrane</location>
        <topology evidence="1">Multi-pass membrane protein</topology>
    </subcellularLocation>
</comment>
<dbReference type="EMBL" id="JBGBPQ010000001">
    <property type="protein sequence ID" value="KAL1529245.1"/>
    <property type="molecule type" value="Genomic_DNA"/>
</dbReference>
<keyword evidence="5" id="KW-0675">Receptor</keyword>
<keyword evidence="10" id="KW-1185">Reference proteome</keyword>
<dbReference type="PANTHER" id="PTHR24060">
    <property type="entry name" value="METABOTROPIC GLUTAMATE RECEPTOR"/>
    <property type="match status" value="1"/>
</dbReference>
<keyword evidence="3 7" id="KW-1133">Transmembrane helix</keyword>
<comment type="caution">
    <text evidence="9">The sequence shown here is derived from an EMBL/GenBank/DDBJ whole genome shotgun (WGS) entry which is preliminary data.</text>
</comment>
<dbReference type="InterPro" id="IPR050726">
    <property type="entry name" value="mGluR"/>
</dbReference>
<dbReference type="InterPro" id="IPR000337">
    <property type="entry name" value="GPCR_3"/>
</dbReference>
<dbReference type="Pfam" id="PF01094">
    <property type="entry name" value="ANF_receptor"/>
    <property type="match status" value="4"/>
</dbReference>
<dbReference type="GO" id="GO:0004930">
    <property type="term" value="F:G protein-coupled receptor activity"/>
    <property type="evidence" value="ECO:0007669"/>
    <property type="project" value="InterPro"/>
</dbReference>
<organism evidence="9 10">
    <name type="scientific">Prymnesium parvum</name>
    <name type="common">Toxic golden alga</name>
    <dbReference type="NCBI Taxonomy" id="97485"/>
    <lineage>
        <taxon>Eukaryota</taxon>
        <taxon>Haptista</taxon>
        <taxon>Haptophyta</taxon>
        <taxon>Prymnesiophyceae</taxon>
        <taxon>Prymnesiales</taxon>
        <taxon>Prymnesiaceae</taxon>
        <taxon>Prymnesium</taxon>
    </lineage>
</organism>
<feature type="domain" description="Receptor ligand binding region" evidence="8">
    <location>
        <begin position="5"/>
        <end position="187"/>
    </location>
</feature>
<feature type="domain" description="Receptor ligand binding region" evidence="8">
    <location>
        <begin position="863"/>
        <end position="1215"/>
    </location>
</feature>
<evidence type="ECO:0000313" key="9">
    <source>
        <dbReference type="EMBL" id="KAL1529245.1"/>
    </source>
</evidence>
<dbReference type="Proteomes" id="UP001515480">
    <property type="component" value="Unassembled WGS sequence"/>
</dbReference>
<dbReference type="Gene3D" id="3.40.50.2300">
    <property type="match status" value="7"/>
</dbReference>
<dbReference type="InterPro" id="IPR001828">
    <property type="entry name" value="ANF_lig-bd_rcpt"/>
</dbReference>
<evidence type="ECO:0000256" key="5">
    <source>
        <dbReference type="ARBA" id="ARBA00023170"/>
    </source>
</evidence>
<keyword evidence="6" id="KW-0325">Glycoprotein</keyword>
<gene>
    <name evidence="9" type="ORF">AB1Y20_000200</name>
</gene>
<keyword evidence="4 7" id="KW-0472">Membrane</keyword>